<feature type="transmembrane region" description="Helical" evidence="1">
    <location>
        <begin position="234"/>
        <end position="253"/>
    </location>
</feature>
<evidence type="ECO:0000313" key="2">
    <source>
        <dbReference type="EMBL" id="VBB15569.1"/>
    </source>
</evidence>
<name>A0AAJ5NBV5_9BURK</name>
<sequence length="306" mass="33695">MNSQTRSVSLPGAAALVAALIITVLFLPSLYVQLTKFSPSSQMVVIQLTSFIQNLVFRTGLVYLIVRWYGEHRDQLAFRRPARLLAAYALCLLVWQVAQIFIIQVMMLSLVGNGAHLTAILTLIAPVSAVLYACVAWLAWWFVTRVFRNDALPAEAPRGHATRSIAGLAAWLFASVWLLLMTQTVPMLLDTFDDDLMRVMFSYVGALVVPAALIFAGARLGLRRDLVRLHGWRWLGASLAAMASTAVLFYLALQLLESLLGVSMLSGVMAIVVLGGAFVAYWVWFRVFYAPVGRETAETSRGLPSS</sequence>
<feature type="transmembrane region" description="Helical" evidence="1">
    <location>
        <begin position="117"/>
        <end position="143"/>
    </location>
</feature>
<keyword evidence="1" id="KW-0812">Transmembrane</keyword>
<keyword evidence="1" id="KW-0472">Membrane</keyword>
<proteinExistence type="predicted"/>
<feature type="transmembrane region" description="Helical" evidence="1">
    <location>
        <begin position="12"/>
        <end position="32"/>
    </location>
</feature>
<dbReference type="RefSeq" id="WP_122170962.1">
    <property type="nucleotide sequence ID" value="NZ_LR025743.1"/>
</dbReference>
<feature type="transmembrane region" description="Helical" evidence="1">
    <location>
        <begin position="200"/>
        <end position="222"/>
    </location>
</feature>
<keyword evidence="3" id="KW-1185">Reference proteome</keyword>
<dbReference type="GeneID" id="71058183"/>
<feature type="transmembrane region" description="Helical" evidence="1">
    <location>
        <begin position="259"/>
        <end position="284"/>
    </location>
</feature>
<reference evidence="2 3" key="1">
    <citation type="submission" date="2017-11" db="EMBL/GenBank/DDBJ databases">
        <authorList>
            <person name="Seth-Smith MB H."/>
        </authorList>
    </citation>
    <scope>NUCLEOTIDE SEQUENCE [LARGE SCALE GENOMIC DNA]</scope>
    <source>
        <strain evidence="2">E</strain>
    </source>
</reference>
<dbReference type="Proteomes" id="UP000268684">
    <property type="component" value="Chromosome II"/>
</dbReference>
<dbReference type="AlphaFoldDB" id="A0AAJ5NBV5"/>
<evidence type="ECO:0000256" key="1">
    <source>
        <dbReference type="SAM" id="Phobius"/>
    </source>
</evidence>
<protein>
    <submittedName>
        <fullName evidence="2">Uncharacterized protein</fullName>
    </submittedName>
</protein>
<gene>
    <name evidence="2" type="ORF">BSTAB16_5765</name>
</gene>
<keyword evidence="1" id="KW-1133">Transmembrane helix</keyword>
<feature type="transmembrane region" description="Helical" evidence="1">
    <location>
        <begin position="87"/>
        <end position="111"/>
    </location>
</feature>
<feature type="transmembrane region" description="Helical" evidence="1">
    <location>
        <begin position="44"/>
        <end position="66"/>
    </location>
</feature>
<dbReference type="EMBL" id="LR025743">
    <property type="protein sequence ID" value="VBB15569.1"/>
    <property type="molecule type" value="Genomic_DNA"/>
</dbReference>
<feature type="transmembrane region" description="Helical" evidence="1">
    <location>
        <begin position="164"/>
        <end position="180"/>
    </location>
</feature>
<organism evidence="2 3">
    <name type="scientific">Burkholderia stabilis</name>
    <dbReference type="NCBI Taxonomy" id="95485"/>
    <lineage>
        <taxon>Bacteria</taxon>
        <taxon>Pseudomonadati</taxon>
        <taxon>Pseudomonadota</taxon>
        <taxon>Betaproteobacteria</taxon>
        <taxon>Burkholderiales</taxon>
        <taxon>Burkholderiaceae</taxon>
        <taxon>Burkholderia</taxon>
        <taxon>Burkholderia cepacia complex</taxon>
    </lineage>
</organism>
<accession>A0AAJ5NBV5</accession>
<evidence type="ECO:0000313" key="3">
    <source>
        <dbReference type="Proteomes" id="UP000268684"/>
    </source>
</evidence>